<accession>A0ABV3XU31</accession>
<feature type="domain" description="SAM-dependent MTase RsmB/NOP-type" evidence="6">
    <location>
        <begin position="136"/>
        <end position="395"/>
    </location>
</feature>
<comment type="caution">
    <text evidence="7">The sequence shown here is derived from an EMBL/GenBank/DDBJ whole genome shotgun (WGS) entry which is preliminary data.</text>
</comment>
<keyword evidence="2 5" id="KW-0808">Transferase</keyword>
<comment type="similarity">
    <text evidence="5">Belongs to the class I-like SAM-binding methyltransferase superfamily. RsmB/NOP family.</text>
</comment>
<reference evidence="7 8" key="1">
    <citation type="submission" date="2024-06" db="EMBL/GenBank/DDBJ databases">
        <title>Genome of Rhodovulum iodosum, a marine photoferrotroph.</title>
        <authorList>
            <person name="Bianchini G."/>
            <person name="Nikeleit V."/>
            <person name="Kappler A."/>
            <person name="Bryce C."/>
            <person name="Sanchez-Baracaldo P."/>
        </authorList>
    </citation>
    <scope>NUCLEOTIDE SEQUENCE [LARGE SCALE GENOMIC DNA]</scope>
    <source>
        <strain evidence="7 8">UT/N1</strain>
    </source>
</reference>
<sequence length="395" mass="41250">MTPAARIAAAAELLDAILAGAPAEQILTRWARASRFAGSKDRLAVRDLVFEALRRRRSCAALGGTETGRGLMLGLVRARGEDPDTLFTGSGHAPAPLTGAERAVAAGDLPEEVALDVPDWLAPRLRASLGADFAAVMALLRDRAPVFVRVNLAKADRAAAQAALAEDGIAARPHPLSPTALELTENARKLHLGRAYRDGLVEVQDAASQAVCDHLPVPAAGTALDYCAGGGGKALALAARPGVRVFAHDAEAQRMRDLPARAGRSGVRIDCLAPGAAGQAAPYDLVLCDAPCSGSGAWRRSPDGKWRLTEARLAELVRIQATILDAAAPLVAPGGVLAYATCSLLDEENAAQATRFCARSAGWQCRAEHRFTPLDGGDGFYLALLERSGTGLTRA</sequence>
<dbReference type="Gene3D" id="3.30.70.1170">
    <property type="entry name" value="Sun protein, domain 3"/>
    <property type="match status" value="1"/>
</dbReference>
<dbReference type="SUPFAM" id="SSF53335">
    <property type="entry name" value="S-adenosyl-L-methionine-dependent methyltransferases"/>
    <property type="match status" value="1"/>
</dbReference>
<gene>
    <name evidence="7" type="ORF">Ga0609869_002193</name>
</gene>
<evidence type="ECO:0000313" key="8">
    <source>
        <dbReference type="Proteomes" id="UP001560019"/>
    </source>
</evidence>
<dbReference type="InterPro" id="IPR029063">
    <property type="entry name" value="SAM-dependent_MTases_sf"/>
</dbReference>
<dbReference type="EMBL" id="JBEHHI010000002">
    <property type="protein sequence ID" value="MEX5728840.1"/>
    <property type="molecule type" value="Genomic_DNA"/>
</dbReference>
<keyword evidence="3 5" id="KW-0949">S-adenosyl-L-methionine</keyword>
<feature type="active site" description="Nucleophile" evidence="5">
    <location>
        <position position="342"/>
    </location>
</feature>
<evidence type="ECO:0000256" key="3">
    <source>
        <dbReference type="ARBA" id="ARBA00022691"/>
    </source>
</evidence>
<dbReference type="Pfam" id="PF22458">
    <property type="entry name" value="RsmF-B_ferredox"/>
    <property type="match status" value="1"/>
</dbReference>
<dbReference type="InterPro" id="IPR001678">
    <property type="entry name" value="MeTrfase_RsmB-F_NOP2_dom"/>
</dbReference>
<feature type="binding site" evidence="5">
    <location>
        <position position="249"/>
    </location>
    <ligand>
        <name>S-adenosyl-L-methionine</name>
        <dbReference type="ChEBI" id="CHEBI:59789"/>
    </ligand>
</feature>
<evidence type="ECO:0000256" key="5">
    <source>
        <dbReference type="PROSITE-ProRule" id="PRU01023"/>
    </source>
</evidence>
<dbReference type="PANTHER" id="PTHR22807:SF53">
    <property type="entry name" value="RIBOSOMAL RNA SMALL SUBUNIT METHYLTRANSFERASE B-RELATED"/>
    <property type="match status" value="1"/>
</dbReference>
<keyword evidence="4 5" id="KW-0694">RNA-binding</keyword>
<dbReference type="Pfam" id="PF01189">
    <property type="entry name" value="Methyltr_RsmB-F"/>
    <property type="match status" value="1"/>
</dbReference>
<protein>
    <submittedName>
        <fullName evidence="7">16S rRNA (Cytosine967-C5)-methyltransferase</fullName>
    </submittedName>
</protein>
<feature type="binding site" evidence="5">
    <location>
        <position position="289"/>
    </location>
    <ligand>
        <name>S-adenosyl-L-methionine</name>
        <dbReference type="ChEBI" id="CHEBI:59789"/>
    </ligand>
</feature>
<evidence type="ECO:0000256" key="4">
    <source>
        <dbReference type="ARBA" id="ARBA00022884"/>
    </source>
</evidence>
<evidence type="ECO:0000256" key="2">
    <source>
        <dbReference type="ARBA" id="ARBA00022679"/>
    </source>
</evidence>
<dbReference type="InterPro" id="IPR054728">
    <property type="entry name" value="RsmB-like_ferredoxin"/>
</dbReference>
<keyword evidence="1 5" id="KW-0489">Methyltransferase</keyword>
<evidence type="ECO:0000259" key="6">
    <source>
        <dbReference type="PROSITE" id="PS51686"/>
    </source>
</evidence>
<evidence type="ECO:0000256" key="1">
    <source>
        <dbReference type="ARBA" id="ARBA00022603"/>
    </source>
</evidence>
<dbReference type="PANTHER" id="PTHR22807">
    <property type="entry name" value="NOP2 YEAST -RELATED NOL1/NOP2/FMU SUN DOMAIN-CONTAINING"/>
    <property type="match status" value="1"/>
</dbReference>
<dbReference type="InterPro" id="IPR023267">
    <property type="entry name" value="RCMT"/>
</dbReference>
<dbReference type="PRINTS" id="PR02008">
    <property type="entry name" value="RCMTFAMILY"/>
</dbReference>
<organism evidence="7 8">
    <name type="scientific">Rhodovulum iodosum</name>
    <dbReference type="NCBI Taxonomy" id="68291"/>
    <lineage>
        <taxon>Bacteria</taxon>
        <taxon>Pseudomonadati</taxon>
        <taxon>Pseudomonadota</taxon>
        <taxon>Alphaproteobacteria</taxon>
        <taxon>Rhodobacterales</taxon>
        <taxon>Paracoccaceae</taxon>
        <taxon>Rhodovulum</taxon>
    </lineage>
</organism>
<dbReference type="Proteomes" id="UP001560019">
    <property type="component" value="Unassembled WGS sequence"/>
</dbReference>
<dbReference type="InterPro" id="IPR049560">
    <property type="entry name" value="MeTrfase_RsmB-F_NOP2_cat"/>
</dbReference>
<dbReference type="RefSeq" id="WP_125407216.1">
    <property type="nucleotide sequence ID" value="NZ_JBEHHI010000002.1"/>
</dbReference>
<name>A0ABV3XU31_9RHOB</name>
<evidence type="ECO:0000313" key="7">
    <source>
        <dbReference type="EMBL" id="MEX5728840.1"/>
    </source>
</evidence>
<proteinExistence type="inferred from homology"/>
<comment type="caution">
    <text evidence="5">Lacks conserved residue(s) required for the propagation of feature annotation.</text>
</comment>
<dbReference type="Gene3D" id="3.40.50.150">
    <property type="entry name" value="Vaccinia Virus protein VP39"/>
    <property type="match status" value="1"/>
</dbReference>
<dbReference type="PROSITE" id="PS51686">
    <property type="entry name" value="SAM_MT_RSMB_NOP"/>
    <property type="match status" value="1"/>
</dbReference>
<keyword evidence="8" id="KW-1185">Reference proteome</keyword>